<name>A0A0R3WY64_HYDTA</name>
<evidence type="ECO:0000313" key="4">
    <source>
        <dbReference type="WBParaSite" id="TTAC_0000570401-mRNA-1"/>
    </source>
</evidence>
<feature type="compositionally biased region" description="Basic and acidic residues" evidence="1">
    <location>
        <begin position="1"/>
        <end position="39"/>
    </location>
</feature>
<sequence length="84" mass="9463">MRKEGGRQRGRQGGKEEVTAKVKEENGGMEKEVTYKKDTFLSTHSPKHMSAVRGELGDPSSTTIERRPLIQLRLATDYKERTTG</sequence>
<protein>
    <submittedName>
        <fullName evidence="2 4">Uncharacterized protein</fullName>
    </submittedName>
</protein>
<keyword evidence="3" id="KW-1185">Reference proteome</keyword>
<reference evidence="2 3" key="2">
    <citation type="submission" date="2018-11" db="EMBL/GenBank/DDBJ databases">
        <authorList>
            <consortium name="Pathogen Informatics"/>
        </authorList>
    </citation>
    <scope>NUCLEOTIDE SEQUENCE [LARGE SCALE GENOMIC DNA]</scope>
</reference>
<reference evidence="4" key="1">
    <citation type="submission" date="2017-02" db="UniProtKB">
        <authorList>
            <consortium name="WormBaseParasite"/>
        </authorList>
    </citation>
    <scope>IDENTIFICATION</scope>
</reference>
<dbReference type="EMBL" id="UYWX01008578">
    <property type="protein sequence ID" value="VDM27446.1"/>
    <property type="molecule type" value="Genomic_DNA"/>
</dbReference>
<dbReference type="Proteomes" id="UP000274429">
    <property type="component" value="Unassembled WGS sequence"/>
</dbReference>
<evidence type="ECO:0000313" key="3">
    <source>
        <dbReference type="Proteomes" id="UP000274429"/>
    </source>
</evidence>
<evidence type="ECO:0000313" key="2">
    <source>
        <dbReference type="EMBL" id="VDM27446.1"/>
    </source>
</evidence>
<accession>A0A0R3WY64</accession>
<gene>
    <name evidence="2" type="ORF">TTAC_LOCUS5689</name>
</gene>
<dbReference type="WBParaSite" id="TTAC_0000570401-mRNA-1">
    <property type="protein sequence ID" value="TTAC_0000570401-mRNA-1"/>
    <property type="gene ID" value="TTAC_0000570401"/>
</dbReference>
<evidence type="ECO:0000256" key="1">
    <source>
        <dbReference type="SAM" id="MobiDB-lite"/>
    </source>
</evidence>
<feature type="region of interest" description="Disordered" evidence="1">
    <location>
        <begin position="1"/>
        <end position="68"/>
    </location>
</feature>
<dbReference type="AlphaFoldDB" id="A0A0R3WY64"/>
<organism evidence="4">
    <name type="scientific">Hydatigena taeniaeformis</name>
    <name type="common">Feline tapeworm</name>
    <name type="synonym">Taenia taeniaeformis</name>
    <dbReference type="NCBI Taxonomy" id="6205"/>
    <lineage>
        <taxon>Eukaryota</taxon>
        <taxon>Metazoa</taxon>
        <taxon>Spiralia</taxon>
        <taxon>Lophotrochozoa</taxon>
        <taxon>Platyhelminthes</taxon>
        <taxon>Cestoda</taxon>
        <taxon>Eucestoda</taxon>
        <taxon>Cyclophyllidea</taxon>
        <taxon>Taeniidae</taxon>
        <taxon>Hydatigera</taxon>
    </lineage>
</organism>
<proteinExistence type="predicted"/>